<sequence length="315" mass="35370">MLHQFNSLLSYKSALLYRELQNFNCPNLKELSLDFYRRENACTDLTSMVDGLGRTCPKLQNMLHQFNSLLSYKSALLYRELQNFNNISETIALTNILQDSSVTALFGFTRKCEIGKVGSRNLPCNGSSSSSSSEAIDEDSHNDGNGGDRPFCDLDIDALNLNQMESSYLHALEQIKFNVIQHLEERKIHGYDDGSSSSVDGTPLFEFPQDEHYSMSVMPPTEEEFYAISRICQRFGLSDAENCSITELMTNDSVGQGLGLTQVEDELWNEDTLDTISANGFINVGHGLGLTEVEDAFWNDGSLQTSILMWVKDWD</sequence>
<dbReference type="EMBL" id="JABCRI010000008">
    <property type="protein sequence ID" value="KAF8402363.1"/>
    <property type="molecule type" value="Genomic_DNA"/>
</dbReference>
<evidence type="ECO:0000313" key="2">
    <source>
        <dbReference type="EMBL" id="KAF8402363.1"/>
    </source>
</evidence>
<reference evidence="2 3" key="1">
    <citation type="submission" date="2020-04" db="EMBL/GenBank/DDBJ databases">
        <title>Plant Genome Project.</title>
        <authorList>
            <person name="Zhang R.-G."/>
        </authorList>
    </citation>
    <scope>NUCLEOTIDE SEQUENCE [LARGE SCALE GENOMIC DNA]</scope>
    <source>
        <strain evidence="2">YNK0</strain>
        <tissue evidence="2">Leaf</tissue>
    </source>
</reference>
<dbReference type="Proteomes" id="UP000655225">
    <property type="component" value="Unassembled WGS sequence"/>
</dbReference>
<gene>
    <name evidence="2" type="ORF">HHK36_013317</name>
</gene>
<keyword evidence="3" id="KW-1185">Reference proteome</keyword>
<proteinExistence type="predicted"/>
<evidence type="ECO:0000313" key="3">
    <source>
        <dbReference type="Proteomes" id="UP000655225"/>
    </source>
</evidence>
<accession>A0A835DFA3</accession>
<organism evidence="2 3">
    <name type="scientific">Tetracentron sinense</name>
    <name type="common">Spur-leaf</name>
    <dbReference type="NCBI Taxonomy" id="13715"/>
    <lineage>
        <taxon>Eukaryota</taxon>
        <taxon>Viridiplantae</taxon>
        <taxon>Streptophyta</taxon>
        <taxon>Embryophyta</taxon>
        <taxon>Tracheophyta</taxon>
        <taxon>Spermatophyta</taxon>
        <taxon>Magnoliopsida</taxon>
        <taxon>Trochodendrales</taxon>
        <taxon>Trochodendraceae</taxon>
        <taxon>Tetracentron</taxon>
    </lineage>
</organism>
<name>A0A835DFA3_TETSI</name>
<protein>
    <submittedName>
        <fullName evidence="2">Uncharacterized protein</fullName>
    </submittedName>
</protein>
<evidence type="ECO:0000256" key="1">
    <source>
        <dbReference type="SAM" id="MobiDB-lite"/>
    </source>
</evidence>
<dbReference type="OrthoDB" id="10486058at2759"/>
<feature type="region of interest" description="Disordered" evidence="1">
    <location>
        <begin position="123"/>
        <end position="144"/>
    </location>
</feature>
<dbReference type="AlphaFoldDB" id="A0A835DFA3"/>
<comment type="caution">
    <text evidence="2">The sequence shown here is derived from an EMBL/GenBank/DDBJ whole genome shotgun (WGS) entry which is preliminary data.</text>
</comment>